<dbReference type="Proteomes" id="UP000252586">
    <property type="component" value="Unassembled WGS sequence"/>
</dbReference>
<dbReference type="STRING" id="1210090.GCA_001613185_00713"/>
<keyword evidence="1" id="KW-1133">Transmembrane helix</keyword>
<dbReference type="PANTHER" id="PTHR40763">
    <property type="entry name" value="MEMBRANE PROTEIN-RELATED"/>
    <property type="match status" value="1"/>
</dbReference>
<dbReference type="EMBL" id="QNRE01000004">
    <property type="protein sequence ID" value="RBO91523.1"/>
    <property type="molecule type" value="Genomic_DNA"/>
</dbReference>
<comment type="caution">
    <text evidence="3">The sequence shown here is derived from an EMBL/GenBank/DDBJ whole genome shotgun (WGS) entry which is preliminary data.</text>
</comment>
<gene>
    <name evidence="3" type="ORF">DFR74_104226</name>
</gene>
<feature type="domain" description="DUF1707" evidence="2">
    <location>
        <begin position="1"/>
        <end position="53"/>
    </location>
</feature>
<dbReference type="OrthoDB" id="3534574at2"/>
<accession>A0A366DN44</accession>
<evidence type="ECO:0000313" key="3">
    <source>
        <dbReference type="EMBL" id="RBO91523.1"/>
    </source>
</evidence>
<dbReference type="InterPro" id="IPR012551">
    <property type="entry name" value="DUF1707_SHOCT-like"/>
</dbReference>
<dbReference type="Pfam" id="PF08044">
    <property type="entry name" value="DUF1707"/>
    <property type="match status" value="2"/>
</dbReference>
<dbReference type="RefSeq" id="WP_084537294.1">
    <property type="nucleotide sequence ID" value="NZ_CP107943.1"/>
</dbReference>
<name>A0A366DN44_9NOCA</name>
<evidence type="ECO:0000259" key="2">
    <source>
        <dbReference type="Pfam" id="PF08044"/>
    </source>
</evidence>
<feature type="transmembrane region" description="Helical" evidence="1">
    <location>
        <begin position="150"/>
        <end position="171"/>
    </location>
</feature>
<dbReference type="AlphaFoldDB" id="A0A366DN44"/>
<evidence type="ECO:0000256" key="1">
    <source>
        <dbReference type="SAM" id="Phobius"/>
    </source>
</evidence>
<keyword evidence="1" id="KW-0812">Transmembrane</keyword>
<protein>
    <submittedName>
        <fullName evidence="3">Uncharacterized protein DUF1707</fullName>
    </submittedName>
</protein>
<dbReference type="PANTHER" id="PTHR40763:SF4">
    <property type="entry name" value="DUF1707 DOMAIN-CONTAINING PROTEIN"/>
    <property type="match status" value="1"/>
</dbReference>
<keyword evidence="1" id="KW-0472">Membrane</keyword>
<reference evidence="3 4" key="1">
    <citation type="submission" date="2018-06" db="EMBL/GenBank/DDBJ databases">
        <title>Genomic Encyclopedia of Type Strains, Phase IV (KMG-IV): sequencing the most valuable type-strain genomes for metagenomic binning, comparative biology and taxonomic classification.</title>
        <authorList>
            <person name="Goeker M."/>
        </authorList>
    </citation>
    <scope>NUCLEOTIDE SEQUENCE [LARGE SCALE GENOMIC DNA]</scope>
    <source>
        <strain evidence="3 4">DSM 44599</strain>
    </source>
</reference>
<feature type="domain" description="DUF1707" evidence="2">
    <location>
        <begin position="82"/>
        <end position="134"/>
    </location>
</feature>
<keyword evidence="4" id="KW-1185">Reference proteome</keyword>
<evidence type="ECO:0000313" key="4">
    <source>
        <dbReference type="Proteomes" id="UP000252586"/>
    </source>
</evidence>
<organism evidence="3 4">
    <name type="scientific">Nocardia puris</name>
    <dbReference type="NCBI Taxonomy" id="208602"/>
    <lineage>
        <taxon>Bacteria</taxon>
        <taxon>Bacillati</taxon>
        <taxon>Actinomycetota</taxon>
        <taxon>Actinomycetes</taxon>
        <taxon>Mycobacteriales</taxon>
        <taxon>Nocardiaceae</taxon>
        <taxon>Nocardia</taxon>
    </lineage>
</organism>
<sequence length="354" mass="38676">MRARDLDRVRASSLLDAAYAEGQLGAQEYHDRRERAASAKTVEELARLTGDLQVPAGAEDLAPERVATPRRIRARHGYPPHTRARDADRANVVRVLDTAHGDGQLDADEHRAATELAAEARTLGELATLVADLQRVADTAPNKPRSRRPLWFAAGLALAGVLGVVAGYVLAGEDDAPAAPEITVRADLETVAPQVVPYPAPNTVEGIRTFIERYRAKFGDTVVAEARFHETFASAERYAPEGPDWTVDWDYRGGFQRSSSTLTPRREGDTTVDLDTLDLDALGRVLAEAVALTKVPDGRIGYLEFGPDTVWISGRPRPEAVRPVVEISVSNDRSQYGRVYLTPEGEILDIREPS</sequence>
<proteinExistence type="predicted"/>